<gene>
    <name evidence="2" type="ORF">PRZ48_004402</name>
</gene>
<evidence type="ECO:0000313" key="3">
    <source>
        <dbReference type="Proteomes" id="UP001305779"/>
    </source>
</evidence>
<dbReference type="Proteomes" id="UP001305779">
    <property type="component" value="Unassembled WGS sequence"/>
</dbReference>
<name>A0ABR0EPP7_ZASCE</name>
<feature type="domain" description="Heterokaryon incompatibility" evidence="1">
    <location>
        <begin position="170"/>
        <end position="273"/>
    </location>
</feature>
<comment type="caution">
    <text evidence="2">The sequence shown here is derived from an EMBL/GenBank/DDBJ whole genome shotgun (WGS) entry which is preliminary data.</text>
</comment>
<evidence type="ECO:0000259" key="1">
    <source>
        <dbReference type="Pfam" id="PF06985"/>
    </source>
</evidence>
<accession>A0ABR0EPP7</accession>
<dbReference type="PANTHER" id="PTHR10622:SF10">
    <property type="entry name" value="HET DOMAIN-CONTAINING PROTEIN"/>
    <property type="match status" value="1"/>
</dbReference>
<dbReference type="EMBL" id="JAXOVC010000003">
    <property type="protein sequence ID" value="KAK4503487.1"/>
    <property type="molecule type" value="Genomic_DNA"/>
</dbReference>
<reference evidence="2 3" key="1">
    <citation type="journal article" date="2023" name="G3 (Bethesda)">
        <title>A chromosome-level genome assembly of Zasmidium syzygii isolated from banana leaves.</title>
        <authorList>
            <person name="van Westerhoven A.C."/>
            <person name="Mehrabi R."/>
            <person name="Talebi R."/>
            <person name="Steentjes M.B.F."/>
            <person name="Corcolon B."/>
            <person name="Chong P.A."/>
            <person name="Kema G.H.J."/>
            <person name="Seidl M.F."/>
        </authorList>
    </citation>
    <scope>NUCLEOTIDE SEQUENCE [LARGE SCALE GENOMIC DNA]</scope>
    <source>
        <strain evidence="2 3">P124</strain>
    </source>
</reference>
<dbReference type="Pfam" id="PF06985">
    <property type="entry name" value="HET"/>
    <property type="match status" value="1"/>
</dbReference>
<evidence type="ECO:0000313" key="2">
    <source>
        <dbReference type="EMBL" id="KAK4503487.1"/>
    </source>
</evidence>
<dbReference type="PANTHER" id="PTHR10622">
    <property type="entry name" value="HET DOMAIN-CONTAINING PROTEIN"/>
    <property type="match status" value="1"/>
</dbReference>
<sequence>MGLSTSGEPAFGQLGGSGGEEQTFCRRVAAALATPQLREFADPPPYAILSHRWTDDELAFKDYHKLHDLDTAGANKVKKFCAFLREIYNTPPGPIEDFETRHPILGPRDDEPFDASNIDRWVDDQAPISSLDVEAPRVEYKYYEPLYESGDVDTETGLPQHQAVSNGPAIKWAWVDTCCIDKASSSELSEAINSMWLWYRRAELCVAYLSDVQQFSNRLFSNTAVRSPTLEPVEPQNDNDQETCNTADSGTDTFLQTEVRHSEWFSRGWTLQELLAPDEVIFCNQYWHAIGRKKETNFCTIIEAASGVPLRHLMEPSTISHASVAQRMSWASHRVTTRDEDMGYCLSGLFSVNMPLIYGEGRRSFLRLQEEIIQRSDDESILAWTRPSSYTPMHLVDVSNLEPLIAAHPRDFKHSQDIYRIDVIPRQPYSITNKGLQFVADAIYIEFCGIYVVQLNCAEGQIATAPDNETFAERCRLEAAASNTTPCMIALKKVRNGSFARVDCNKMDLSSLECRKGFTSALQETGCYSVDNKHFLLETREAEGDWIRAQDGPVVTGGKIQYLVGDPPSRISQWLFGGTKETTSYS</sequence>
<proteinExistence type="predicted"/>
<protein>
    <recommendedName>
        <fullName evidence="1">Heterokaryon incompatibility domain-containing protein</fullName>
    </recommendedName>
</protein>
<organism evidence="2 3">
    <name type="scientific">Zasmidium cellare</name>
    <name type="common">Wine cellar mold</name>
    <name type="synonym">Racodium cellare</name>
    <dbReference type="NCBI Taxonomy" id="395010"/>
    <lineage>
        <taxon>Eukaryota</taxon>
        <taxon>Fungi</taxon>
        <taxon>Dikarya</taxon>
        <taxon>Ascomycota</taxon>
        <taxon>Pezizomycotina</taxon>
        <taxon>Dothideomycetes</taxon>
        <taxon>Dothideomycetidae</taxon>
        <taxon>Mycosphaerellales</taxon>
        <taxon>Mycosphaerellaceae</taxon>
        <taxon>Zasmidium</taxon>
    </lineage>
</organism>
<dbReference type="InterPro" id="IPR010730">
    <property type="entry name" value="HET"/>
</dbReference>
<keyword evidence="3" id="KW-1185">Reference proteome</keyword>